<proteinExistence type="predicted"/>
<dbReference type="KEGG" id="vgu:HYG85_13065"/>
<gene>
    <name evidence="2" type="ORF">HYG85_13065</name>
</gene>
<dbReference type="RefSeq" id="WP_212690041.1">
    <property type="nucleotide sequence ID" value="NZ_CP058561.1"/>
</dbReference>
<name>A0A8J8SCU4_9FIRM</name>
<evidence type="ECO:0000313" key="2">
    <source>
        <dbReference type="EMBL" id="QUH29786.1"/>
    </source>
</evidence>
<reference evidence="2 3" key="1">
    <citation type="submission" date="2020-07" db="EMBL/GenBank/DDBJ databases">
        <title>Vallitalea guaymasensis genome.</title>
        <authorList>
            <person name="Postec A."/>
        </authorList>
    </citation>
    <scope>NUCLEOTIDE SEQUENCE [LARGE SCALE GENOMIC DNA]</scope>
    <source>
        <strain evidence="2 3">Ra1766G1</strain>
    </source>
</reference>
<organism evidence="2 3">
    <name type="scientific">Vallitalea guaymasensis</name>
    <dbReference type="NCBI Taxonomy" id="1185412"/>
    <lineage>
        <taxon>Bacteria</taxon>
        <taxon>Bacillati</taxon>
        <taxon>Bacillota</taxon>
        <taxon>Clostridia</taxon>
        <taxon>Lachnospirales</taxon>
        <taxon>Vallitaleaceae</taxon>
        <taxon>Vallitalea</taxon>
    </lineage>
</organism>
<feature type="transmembrane region" description="Helical" evidence="1">
    <location>
        <begin position="60"/>
        <end position="78"/>
    </location>
</feature>
<keyword evidence="1" id="KW-0472">Membrane</keyword>
<accession>A0A8J8SCU4</accession>
<keyword evidence="3" id="KW-1185">Reference proteome</keyword>
<dbReference type="AlphaFoldDB" id="A0A8J8SCU4"/>
<dbReference type="EMBL" id="CP058561">
    <property type="protein sequence ID" value="QUH29786.1"/>
    <property type="molecule type" value="Genomic_DNA"/>
</dbReference>
<keyword evidence="1" id="KW-0812">Transmembrane</keyword>
<dbReference type="Proteomes" id="UP000677305">
    <property type="component" value="Chromosome"/>
</dbReference>
<keyword evidence="1" id="KW-1133">Transmembrane helix</keyword>
<evidence type="ECO:0000256" key="1">
    <source>
        <dbReference type="SAM" id="Phobius"/>
    </source>
</evidence>
<sequence length="239" mass="28119">MKKFENKSYQTLNKKLNIYLENSNDSVYIDEEIKNRIWNNTIKEIHQNQLKRNYIVGRRYKSVVTACLLLIMLISLDLSSNASLFKRLFHNINDNTIQFYTREYKISEENRDYELDNEIVEINDNGGRNFISPIIPHNFSVQNINKNDSGTNIIIYMCSNDNRIIQVNQKYITDRDSTGLVKYNQDLFDIETFNNNDIEYNIIQNDALTISLFVIGDIEFEVLGNSKQEVLDITMSLHY</sequence>
<evidence type="ECO:0000313" key="3">
    <source>
        <dbReference type="Proteomes" id="UP000677305"/>
    </source>
</evidence>
<evidence type="ECO:0008006" key="4">
    <source>
        <dbReference type="Google" id="ProtNLM"/>
    </source>
</evidence>
<protein>
    <recommendedName>
        <fullName evidence="4">DUF4367 domain-containing protein</fullName>
    </recommendedName>
</protein>